<evidence type="ECO:0000313" key="2">
    <source>
        <dbReference type="Proteomes" id="UP000014605"/>
    </source>
</evidence>
<keyword evidence="2" id="KW-1185">Reference proteome</keyword>
<gene>
    <name evidence="1" type="ORF">HMPREF1222_02368</name>
</gene>
<dbReference type="Proteomes" id="UP000014605">
    <property type="component" value="Unassembled WGS sequence"/>
</dbReference>
<evidence type="ECO:0000313" key="1">
    <source>
        <dbReference type="EMBL" id="EPF45742.1"/>
    </source>
</evidence>
<dbReference type="HOGENOM" id="CLU_2332796_0_0_12"/>
<proteinExistence type="predicted"/>
<organism evidence="1 2">
    <name type="scientific">Treponema vincentii F0403</name>
    <dbReference type="NCBI Taxonomy" id="1125702"/>
    <lineage>
        <taxon>Bacteria</taxon>
        <taxon>Pseudomonadati</taxon>
        <taxon>Spirochaetota</taxon>
        <taxon>Spirochaetia</taxon>
        <taxon>Spirochaetales</taxon>
        <taxon>Treponemataceae</taxon>
        <taxon>Treponema</taxon>
    </lineage>
</organism>
<sequence>MHPLVPGQLLPISLLKICEADARSLAEIKRKRIGYTLSIYFGVATTQMPAYFQKGLDTRVVGGIILTAHSSQLTAHSSQLTAHSSQLTAHSSQLTAHS</sequence>
<accession>S3LN13</accession>
<dbReference type="AlphaFoldDB" id="S3LN13"/>
<name>S3LN13_9SPIR</name>
<comment type="caution">
    <text evidence="1">The sequence shown here is derived from an EMBL/GenBank/DDBJ whole genome shotgun (WGS) entry which is preliminary data.</text>
</comment>
<protein>
    <submittedName>
        <fullName evidence="1">Uncharacterized protein</fullName>
    </submittedName>
</protein>
<dbReference type="EMBL" id="ATFC01000013">
    <property type="protein sequence ID" value="EPF45742.1"/>
    <property type="molecule type" value="Genomic_DNA"/>
</dbReference>
<reference evidence="1 2" key="1">
    <citation type="submission" date="2013-04" db="EMBL/GenBank/DDBJ databases">
        <title>The Genome Sequence of Treponema vincentii F0403.</title>
        <authorList>
            <consortium name="The Broad Institute Genomics Platform"/>
            <person name="Earl A."/>
            <person name="Ward D."/>
            <person name="Feldgarden M."/>
            <person name="Gevers D."/>
            <person name="Leonetti C."/>
            <person name="Izard J."/>
            <person name="Walker B."/>
            <person name="Young S."/>
            <person name="Zeng Q."/>
            <person name="Gargeya S."/>
            <person name="Fitzgerald M."/>
            <person name="Haas B."/>
            <person name="Abouelleil A."/>
            <person name="Allen A.W."/>
            <person name="Alvarado L."/>
            <person name="Arachchi H.M."/>
            <person name="Berlin A.M."/>
            <person name="Chapman S.B."/>
            <person name="Gainer-Dewar J."/>
            <person name="Goldberg J."/>
            <person name="Griggs A."/>
            <person name="Gujja S."/>
            <person name="Hansen M."/>
            <person name="Howarth C."/>
            <person name="Imamovic A."/>
            <person name="Ireland A."/>
            <person name="Larimer J."/>
            <person name="McCowan C."/>
            <person name="Murphy C."/>
            <person name="Pearson M."/>
            <person name="Poon T.W."/>
            <person name="Priest M."/>
            <person name="Roberts A."/>
            <person name="Saif S."/>
            <person name="Shea T."/>
            <person name="Sisk P."/>
            <person name="Sykes S."/>
            <person name="Wortman J."/>
            <person name="Nusbaum C."/>
            <person name="Birren B."/>
        </authorList>
    </citation>
    <scope>NUCLEOTIDE SEQUENCE [LARGE SCALE GENOMIC DNA]</scope>
    <source>
        <strain evidence="1 2">F0403</strain>
    </source>
</reference>